<dbReference type="eggNOG" id="COG2186">
    <property type="taxonomic scope" value="Bacteria"/>
</dbReference>
<dbReference type="EMBL" id="JGZR01000003">
    <property type="protein sequence ID" value="KFJ04705.1"/>
    <property type="molecule type" value="Genomic_DNA"/>
</dbReference>
<dbReference type="Pfam" id="PF07729">
    <property type="entry name" value="FCD"/>
    <property type="match status" value="1"/>
</dbReference>
<dbReference type="InterPro" id="IPR036388">
    <property type="entry name" value="WH-like_DNA-bd_sf"/>
</dbReference>
<dbReference type="InterPro" id="IPR011711">
    <property type="entry name" value="GntR_C"/>
</dbReference>
<protein>
    <submittedName>
        <fullName evidence="6">GntR-family transcriptional regulator</fullName>
    </submittedName>
</protein>
<feature type="domain" description="HTH gntR-type" evidence="5">
    <location>
        <begin position="58"/>
        <end position="124"/>
    </location>
</feature>
<accession>A0A087EAA4</accession>
<dbReference type="Proteomes" id="UP000029055">
    <property type="component" value="Unassembled WGS sequence"/>
</dbReference>
<proteinExistence type="predicted"/>
<dbReference type="GO" id="GO:0003700">
    <property type="term" value="F:DNA-binding transcription factor activity"/>
    <property type="evidence" value="ECO:0007669"/>
    <property type="project" value="InterPro"/>
</dbReference>
<dbReference type="GO" id="GO:0003677">
    <property type="term" value="F:DNA binding"/>
    <property type="evidence" value="ECO:0007669"/>
    <property type="project" value="UniProtKB-KW"/>
</dbReference>
<dbReference type="SUPFAM" id="SSF48008">
    <property type="entry name" value="GntR ligand-binding domain-like"/>
    <property type="match status" value="1"/>
</dbReference>
<evidence type="ECO:0000256" key="3">
    <source>
        <dbReference type="ARBA" id="ARBA00023163"/>
    </source>
</evidence>
<dbReference type="OrthoDB" id="4164516at2"/>
<sequence length="286" mass="30596">MTDRYSTEAAAGSHIHSPEAAPPPTAASTKSLRLSAAAQSPLAQSPAQPSAAGPQDEASLHDRLLEEWGSAIAAGRVGPGERLPEPSAELGAPSRTVTREVTRVLESKGMVSVRRKTGAIATPSAQWNPYDRQIIRWRLNGPERLATLHELSQLRVAMEPAAAFLAAQSATPRDWAMLTQATMDMVAYSNHANETEYLQADILFHRTLLAATGNRMFAALDGIIVATLEGRTEHQLMPSVANADALRRHTDVAAFIRKGDGAAAREAMADIVNESDEAMTQMTGGE</sequence>
<dbReference type="PANTHER" id="PTHR43537:SF44">
    <property type="entry name" value="GNTR FAMILY REGULATORY PROTEIN"/>
    <property type="match status" value="1"/>
</dbReference>
<gene>
    <name evidence="6" type="ORF">BISU_0716</name>
</gene>
<comment type="caution">
    <text evidence="6">The sequence shown here is derived from an EMBL/GenBank/DDBJ whole genome shotgun (WGS) entry which is preliminary data.</text>
</comment>
<dbReference type="InterPro" id="IPR000524">
    <property type="entry name" value="Tscrpt_reg_HTH_GntR"/>
</dbReference>
<dbReference type="Gene3D" id="1.10.10.10">
    <property type="entry name" value="Winged helix-like DNA-binding domain superfamily/Winged helix DNA-binding domain"/>
    <property type="match status" value="1"/>
</dbReference>
<keyword evidence="3" id="KW-0804">Transcription</keyword>
<dbReference type="PANTHER" id="PTHR43537">
    <property type="entry name" value="TRANSCRIPTIONAL REGULATOR, GNTR FAMILY"/>
    <property type="match status" value="1"/>
</dbReference>
<dbReference type="RefSeq" id="WP_024462688.1">
    <property type="nucleotide sequence ID" value="NZ_CP062939.1"/>
</dbReference>
<evidence type="ECO:0000313" key="7">
    <source>
        <dbReference type="Proteomes" id="UP000029055"/>
    </source>
</evidence>
<dbReference type="InterPro" id="IPR008920">
    <property type="entry name" value="TF_FadR/GntR_C"/>
</dbReference>
<dbReference type="AlphaFoldDB" id="A0A087EAA4"/>
<name>A0A087EAA4_9BIFI</name>
<feature type="compositionally biased region" description="Low complexity" evidence="4">
    <location>
        <begin position="35"/>
        <end position="55"/>
    </location>
</feature>
<dbReference type="SMART" id="SM00895">
    <property type="entry name" value="FCD"/>
    <property type="match status" value="1"/>
</dbReference>
<evidence type="ECO:0000256" key="4">
    <source>
        <dbReference type="SAM" id="MobiDB-lite"/>
    </source>
</evidence>
<dbReference type="SUPFAM" id="SSF46785">
    <property type="entry name" value="Winged helix' DNA-binding domain"/>
    <property type="match status" value="1"/>
</dbReference>
<keyword evidence="7" id="KW-1185">Reference proteome</keyword>
<feature type="region of interest" description="Disordered" evidence="4">
    <location>
        <begin position="1"/>
        <end position="58"/>
    </location>
</feature>
<dbReference type="Gene3D" id="1.20.120.530">
    <property type="entry name" value="GntR ligand-binding domain-like"/>
    <property type="match status" value="1"/>
</dbReference>
<evidence type="ECO:0000256" key="1">
    <source>
        <dbReference type="ARBA" id="ARBA00023015"/>
    </source>
</evidence>
<evidence type="ECO:0000313" key="6">
    <source>
        <dbReference type="EMBL" id="KFJ04705.1"/>
    </source>
</evidence>
<dbReference type="STRING" id="77635.BISU_0716"/>
<reference evidence="6 7" key="1">
    <citation type="submission" date="2014-03" db="EMBL/GenBank/DDBJ databases">
        <title>Genomics of Bifidobacteria.</title>
        <authorList>
            <person name="Ventura M."/>
            <person name="Milani C."/>
            <person name="Lugli G.A."/>
        </authorList>
    </citation>
    <scope>NUCLEOTIDE SEQUENCE [LARGE SCALE GENOMIC DNA]</scope>
    <source>
        <strain evidence="6 7">LMG 11597</strain>
    </source>
</reference>
<evidence type="ECO:0000259" key="5">
    <source>
        <dbReference type="PROSITE" id="PS50949"/>
    </source>
</evidence>
<keyword evidence="1" id="KW-0805">Transcription regulation</keyword>
<organism evidence="6 7">
    <name type="scientific">Bifidobacterium subtile</name>
    <dbReference type="NCBI Taxonomy" id="77635"/>
    <lineage>
        <taxon>Bacteria</taxon>
        <taxon>Bacillati</taxon>
        <taxon>Actinomycetota</taxon>
        <taxon>Actinomycetes</taxon>
        <taxon>Bifidobacteriales</taxon>
        <taxon>Bifidobacteriaceae</taxon>
        <taxon>Bifidobacterium</taxon>
    </lineage>
</organism>
<evidence type="ECO:0000256" key="2">
    <source>
        <dbReference type="ARBA" id="ARBA00023125"/>
    </source>
</evidence>
<keyword evidence="2" id="KW-0238">DNA-binding</keyword>
<dbReference type="InterPro" id="IPR036390">
    <property type="entry name" value="WH_DNA-bd_sf"/>
</dbReference>
<dbReference type="PROSITE" id="PS50949">
    <property type="entry name" value="HTH_GNTR"/>
    <property type="match status" value="1"/>
</dbReference>